<name>A0A6J7XAF8_9CAUD</name>
<accession>A0A6J7XAF8</accession>
<evidence type="ECO:0000256" key="1">
    <source>
        <dbReference type="ARBA" id="ARBA00004328"/>
    </source>
</evidence>
<comment type="subcellular location">
    <subcellularLocation>
        <location evidence="1">Virion</location>
    </subcellularLocation>
</comment>
<reference evidence="3" key="1">
    <citation type="submission" date="2020-05" db="EMBL/GenBank/DDBJ databases">
        <authorList>
            <person name="Chiriac C."/>
            <person name="Salcher M."/>
            <person name="Ghai R."/>
            <person name="Kavagutti S V."/>
        </authorList>
    </citation>
    <scope>NUCLEOTIDE SEQUENCE</scope>
</reference>
<protein>
    <submittedName>
        <fullName evidence="3">Uncharacterized protein</fullName>
    </submittedName>
</protein>
<organism evidence="3">
    <name type="scientific">uncultured Caudovirales phage</name>
    <dbReference type="NCBI Taxonomy" id="2100421"/>
    <lineage>
        <taxon>Viruses</taxon>
        <taxon>Duplodnaviria</taxon>
        <taxon>Heunggongvirae</taxon>
        <taxon>Uroviricota</taxon>
        <taxon>Caudoviricetes</taxon>
        <taxon>Peduoviridae</taxon>
        <taxon>Maltschvirus</taxon>
        <taxon>Maltschvirus maltsch</taxon>
    </lineage>
</organism>
<gene>
    <name evidence="3" type="ORF">UFOVP1536_58</name>
</gene>
<evidence type="ECO:0000313" key="3">
    <source>
        <dbReference type="EMBL" id="CAB5228085.1"/>
    </source>
</evidence>
<dbReference type="InterPro" id="IPR011050">
    <property type="entry name" value="Pectin_lyase_fold/virulence"/>
</dbReference>
<dbReference type="EMBL" id="LR798382">
    <property type="protein sequence ID" value="CAB5228085.1"/>
    <property type="molecule type" value="Genomic_DNA"/>
</dbReference>
<keyword evidence="2" id="KW-0946">Virion</keyword>
<dbReference type="SUPFAM" id="SSF51126">
    <property type="entry name" value="Pectin lyase-like"/>
    <property type="match status" value="1"/>
</dbReference>
<feature type="non-terminal residue" evidence="3">
    <location>
        <position position="1"/>
    </location>
</feature>
<sequence>GTHTTNAVINGSGSIGSPINIIFLSGSGFTKGTWNQSGANGDAAIFGSAVSNIVITGKYDLSNPDIQCTANGSGLTTSNHSVGIQFNSSQNIRCQFLTVTNTYRRTANAYEDNEVGGCIQFRTWSRAITIVSNICSEANVPVLLTGVGDYSFISNNIISRAGEGCVVAGPNEGDTCTNLFISGNYVTHDTTWAGHPNIHLNAMHLFTVGAANQNLGMEISGNTFSGTFGSNATSMLFLEGRNFGSRIYNNLFLPESANGGGNGYLTVKGCPYTYVFNNTWIGFTGVRACTAIGTTSYGGGLDNNLYITNNLMTNVAMYIADPTLSVAACDYNVYWPDDSSSFSGFRTFTQWTNAFGFDINSKMSPPNLQSTFVPASTDTVAKDFGRTISWRTVDKLGTEVPQGSAPDVGAFEYTAGGGSTSYRGFQFGGGVRLIGPGRLTQ</sequence>
<dbReference type="GO" id="GO:0019058">
    <property type="term" value="P:viral life cycle"/>
    <property type="evidence" value="ECO:0007669"/>
    <property type="project" value="UniProtKB-ARBA"/>
</dbReference>
<evidence type="ECO:0000256" key="2">
    <source>
        <dbReference type="ARBA" id="ARBA00022844"/>
    </source>
</evidence>
<dbReference type="GO" id="GO:0051701">
    <property type="term" value="P:biological process involved in interaction with host"/>
    <property type="evidence" value="ECO:0007669"/>
    <property type="project" value="UniProtKB-ARBA"/>
</dbReference>
<dbReference type="GO" id="GO:0044423">
    <property type="term" value="C:virion component"/>
    <property type="evidence" value="ECO:0007669"/>
    <property type="project" value="UniProtKB-KW"/>
</dbReference>
<proteinExistence type="predicted"/>